<dbReference type="KEGG" id="siw:GH266_08840"/>
<proteinExistence type="predicted"/>
<evidence type="ECO:0000313" key="2">
    <source>
        <dbReference type="EMBL" id="QGZ34605.1"/>
    </source>
</evidence>
<dbReference type="PANTHER" id="PTHR14859">
    <property type="entry name" value="CALCOFLUOR WHITE HYPERSENSITIVE PROTEIN PRECURSOR"/>
    <property type="match status" value="1"/>
</dbReference>
<reference evidence="2 3" key="1">
    <citation type="submission" date="2019-12" db="EMBL/GenBank/DDBJ databases">
        <title>The genome of Stappia indica PHM037.</title>
        <authorList>
            <person name="Kacar D."/>
            <person name="Galan B."/>
            <person name="Canedo L."/>
            <person name="Rodriguez P."/>
            <person name="de la Calle F."/>
            <person name="Garcia J.L."/>
        </authorList>
    </citation>
    <scope>NUCLEOTIDE SEQUENCE [LARGE SCALE GENOMIC DNA]</scope>
    <source>
        <strain evidence="2 3">PHM037</strain>
    </source>
</reference>
<dbReference type="EMBL" id="CP046908">
    <property type="protein sequence ID" value="QGZ34605.1"/>
    <property type="molecule type" value="Genomic_DNA"/>
</dbReference>
<dbReference type="Proteomes" id="UP000435648">
    <property type="component" value="Chromosome"/>
</dbReference>
<accession>A0A857C6W2</accession>
<feature type="domain" description="Endonuclease/exonuclease/phosphatase" evidence="1">
    <location>
        <begin position="4"/>
        <end position="235"/>
    </location>
</feature>
<dbReference type="PANTHER" id="PTHR14859:SF1">
    <property type="entry name" value="PGAP2-INTERACTING PROTEIN"/>
    <property type="match status" value="1"/>
</dbReference>
<dbReference type="AlphaFoldDB" id="A0A857C6W2"/>
<dbReference type="GO" id="GO:0003824">
    <property type="term" value="F:catalytic activity"/>
    <property type="evidence" value="ECO:0007669"/>
    <property type="project" value="InterPro"/>
</dbReference>
<dbReference type="InterPro" id="IPR005135">
    <property type="entry name" value="Endo/exonuclease/phosphatase"/>
</dbReference>
<protein>
    <submittedName>
        <fullName evidence="2">EEP domain-containing protein</fullName>
    </submittedName>
</protein>
<gene>
    <name evidence="2" type="ORF">GH266_08840</name>
</gene>
<name>A0A857C6W2_9HYPH</name>
<evidence type="ECO:0000259" key="1">
    <source>
        <dbReference type="Pfam" id="PF03372"/>
    </source>
</evidence>
<evidence type="ECO:0000313" key="3">
    <source>
        <dbReference type="Proteomes" id="UP000435648"/>
    </source>
</evidence>
<dbReference type="OrthoDB" id="9813425at2"/>
<dbReference type="InterPro" id="IPR051916">
    <property type="entry name" value="GPI-anchor_lipid_remodeler"/>
</dbReference>
<dbReference type="SUPFAM" id="SSF56219">
    <property type="entry name" value="DNase I-like"/>
    <property type="match status" value="1"/>
</dbReference>
<sequence length="245" mass="26829">MRFLSYNVHGCVGGDRRLDLARIVEVIAEAQPDVVALQELDVGRSRSGGVDQAEEIAAALEMTSVFHPAMHMAEEKYGDAILTSLPMRVVKTGPIPSRGEPRGAIWCEIEHEGRPLHVFNTHLGLWRGERLAQVRTLLGPAWLGHPECRGQDAVLMGDFNSVPSSPSFAQVASVLELARPSARPSARTRTGRLAGPTFPARFPLLRLDHIFLSKGLRCLDCTALRTPLARLASDHLPLLAVLDRK</sequence>
<dbReference type="InterPro" id="IPR036691">
    <property type="entry name" value="Endo/exonu/phosph_ase_sf"/>
</dbReference>
<dbReference type="GO" id="GO:0006506">
    <property type="term" value="P:GPI anchor biosynthetic process"/>
    <property type="evidence" value="ECO:0007669"/>
    <property type="project" value="TreeGrafter"/>
</dbReference>
<dbReference type="Gene3D" id="3.60.10.10">
    <property type="entry name" value="Endonuclease/exonuclease/phosphatase"/>
    <property type="match status" value="1"/>
</dbReference>
<dbReference type="GO" id="GO:0016020">
    <property type="term" value="C:membrane"/>
    <property type="evidence" value="ECO:0007669"/>
    <property type="project" value="GOC"/>
</dbReference>
<organism evidence="2 3">
    <name type="scientific">Stappia indica</name>
    <dbReference type="NCBI Taxonomy" id="538381"/>
    <lineage>
        <taxon>Bacteria</taxon>
        <taxon>Pseudomonadati</taxon>
        <taxon>Pseudomonadota</taxon>
        <taxon>Alphaproteobacteria</taxon>
        <taxon>Hyphomicrobiales</taxon>
        <taxon>Stappiaceae</taxon>
        <taxon>Stappia</taxon>
    </lineage>
</organism>
<dbReference type="Pfam" id="PF03372">
    <property type="entry name" value="Exo_endo_phos"/>
    <property type="match status" value="1"/>
</dbReference>
<dbReference type="RefSeq" id="WP_158193571.1">
    <property type="nucleotide sequence ID" value="NZ_CP046908.1"/>
</dbReference>